<dbReference type="PANTHER" id="PTHR47273">
    <property type="entry name" value="EXPRESSED PROTEIN"/>
    <property type="match status" value="1"/>
</dbReference>
<protein>
    <recommendedName>
        <fullName evidence="3">Pollen Ole e 1 allergen and extensin family protein</fullName>
    </recommendedName>
</protein>
<dbReference type="PANTHER" id="PTHR47273:SF6">
    <property type="entry name" value="POLLEN OLE E 1 ALLERGEN AND EXTENSIN FAMILY PROTEIN"/>
    <property type="match status" value="1"/>
</dbReference>
<reference evidence="1 2" key="1">
    <citation type="journal article" date="2020" name="Nat. Food">
        <title>A phased Vanilla planifolia genome enables genetic improvement of flavour and production.</title>
        <authorList>
            <person name="Hasing T."/>
            <person name="Tang H."/>
            <person name="Brym M."/>
            <person name="Khazi F."/>
            <person name="Huang T."/>
            <person name="Chambers A.H."/>
        </authorList>
    </citation>
    <scope>NUCLEOTIDE SEQUENCE [LARGE SCALE GENOMIC DNA]</scope>
    <source>
        <tissue evidence="1">Leaf</tissue>
    </source>
</reference>
<organism evidence="1 2">
    <name type="scientific">Vanilla planifolia</name>
    <name type="common">Vanilla</name>
    <dbReference type="NCBI Taxonomy" id="51239"/>
    <lineage>
        <taxon>Eukaryota</taxon>
        <taxon>Viridiplantae</taxon>
        <taxon>Streptophyta</taxon>
        <taxon>Embryophyta</taxon>
        <taxon>Tracheophyta</taxon>
        <taxon>Spermatophyta</taxon>
        <taxon>Magnoliopsida</taxon>
        <taxon>Liliopsida</taxon>
        <taxon>Asparagales</taxon>
        <taxon>Orchidaceae</taxon>
        <taxon>Vanilloideae</taxon>
        <taxon>Vanilleae</taxon>
        <taxon>Vanilla</taxon>
    </lineage>
</organism>
<evidence type="ECO:0008006" key="3">
    <source>
        <dbReference type="Google" id="ProtNLM"/>
    </source>
</evidence>
<dbReference type="Proteomes" id="UP000639772">
    <property type="component" value="Chromosome 13"/>
</dbReference>
<dbReference type="EMBL" id="JADCNM010000013">
    <property type="protein sequence ID" value="KAG0456866.1"/>
    <property type="molecule type" value="Genomic_DNA"/>
</dbReference>
<sequence>MPSQINLINQTRRFALESSTEMEAHESGRRWKASPTSTLFIVAVLLLLLPMSSAYSLEKEDEENPMRRLSREELVRLAGYGEERLSSVLVTGSLSCEACLEHGSHLATAPVHGATVAVACRREVGRRRSYSAKGMTDEYGDFIIDIPSHLHAIPRLEDACILRIVRLPRNTLCRHVSGMKARRIKLSSVGNGIRTYSTEAARTVLGVKASRGCTRYTASRGSQTTW</sequence>
<proteinExistence type="predicted"/>
<accession>A0A835UEW4</accession>
<comment type="caution">
    <text evidence="1">The sequence shown here is derived from an EMBL/GenBank/DDBJ whole genome shotgun (WGS) entry which is preliminary data.</text>
</comment>
<dbReference type="Pfam" id="PF01190">
    <property type="entry name" value="Pollen_Ole_e_1"/>
    <property type="match status" value="1"/>
</dbReference>
<dbReference type="AlphaFoldDB" id="A0A835UEW4"/>
<evidence type="ECO:0000313" key="1">
    <source>
        <dbReference type="EMBL" id="KAG0456866.1"/>
    </source>
</evidence>
<name>A0A835UEW4_VANPL</name>
<dbReference type="OrthoDB" id="744797at2759"/>
<gene>
    <name evidence="1" type="ORF">HPP92_024654</name>
</gene>
<evidence type="ECO:0000313" key="2">
    <source>
        <dbReference type="Proteomes" id="UP000639772"/>
    </source>
</evidence>